<dbReference type="RefSeq" id="XP_046062638.1">
    <property type="nucleotide sequence ID" value="XM_046202798.1"/>
</dbReference>
<name>A0A9P8T790_9ASCO</name>
<dbReference type="Proteomes" id="UP000769157">
    <property type="component" value="Unassembled WGS sequence"/>
</dbReference>
<accession>A0A9P8T790</accession>
<sequence length="148" mass="16703">MDVRASHYQGYHGIGSPFVDVGALPPTQNTQQWDCPDWLSQTHHQSLSVVHVTLGWIISKNSVNHNLLLSLGEPSFFVPELLGLDRTRNHGEPSNNSDKQSADSLDQEQPRPTRLARNTTHVQESVCLEGRDKHGKFQTRVEETQTQR</sequence>
<comment type="caution">
    <text evidence="2">The sequence shown here is derived from an EMBL/GenBank/DDBJ whole genome shotgun (WGS) entry which is preliminary data.</text>
</comment>
<dbReference type="AlphaFoldDB" id="A0A9P8T790"/>
<keyword evidence="3" id="KW-1185">Reference proteome</keyword>
<dbReference type="GeneID" id="70233945"/>
<evidence type="ECO:0000313" key="3">
    <source>
        <dbReference type="Proteomes" id="UP000769157"/>
    </source>
</evidence>
<feature type="compositionally biased region" description="Basic and acidic residues" evidence="1">
    <location>
        <begin position="139"/>
        <end position="148"/>
    </location>
</feature>
<feature type="region of interest" description="Disordered" evidence="1">
    <location>
        <begin position="85"/>
        <end position="148"/>
    </location>
</feature>
<organism evidence="2 3">
    <name type="scientific">Ogataea philodendri</name>
    <dbReference type="NCBI Taxonomy" id="1378263"/>
    <lineage>
        <taxon>Eukaryota</taxon>
        <taxon>Fungi</taxon>
        <taxon>Dikarya</taxon>
        <taxon>Ascomycota</taxon>
        <taxon>Saccharomycotina</taxon>
        <taxon>Pichiomycetes</taxon>
        <taxon>Pichiales</taxon>
        <taxon>Pichiaceae</taxon>
        <taxon>Ogataea</taxon>
    </lineage>
</organism>
<dbReference type="EMBL" id="JAEUBE010000158">
    <property type="protein sequence ID" value="KAH3668224.1"/>
    <property type="molecule type" value="Genomic_DNA"/>
</dbReference>
<protein>
    <submittedName>
        <fullName evidence="2">Uncharacterized protein</fullName>
    </submittedName>
</protein>
<gene>
    <name evidence="2" type="ORF">OGAPHI_001978</name>
</gene>
<evidence type="ECO:0000313" key="2">
    <source>
        <dbReference type="EMBL" id="KAH3668224.1"/>
    </source>
</evidence>
<proteinExistence type="predicted"/>
<feature type="compositionally biased region" description="Polar residues" evidence="1">
    <location>
        <begin position="92"/>
        <end position="104"/>
    </location>
</feature>
<reference evidence="2" key="1">
    <citation type="journal article" date="2021" name="Open Biol.">
        <title>Shared evolutionary footprints suggest mitochondrial oxidative damage underlies multiple complex I losses in fungi.</title>
        <authorList>
            <person name="Schikora-Tamarit M.A."/>
            <person name="Marcet-Houben M."/>
            <person name="Nosek J."/>
            <person name="Gabaldon T."/>
        </authorList>
    </citation>
    <scope>NUCLEOTIDE SEQUENCE</scope>
    <source>
        <strain evidence="2">CBS6075</strain>
    </source>
</reference>
<reference evidence="2" key="2">
    <citation type="submission" date="2021-01" db="EMBL/GenBank/DDBJ databases">
        <authorList>
            <person name="Schikora-Tamarit M.A."/>
        </authorList>
    </citation>
    <scope>NUCLEOTIDE SEQUENCE</scope>
    <source>
        <strain evidence="2">CBS6075</strain>
    </source>
</reference>
<evidence type="ECO:0000256" key="1">
    <source>
        <dbReference type="SAM" id="MobiDB-lite"/>
    </source>
</evidence>